<gene>
    <name evidence="2" type="ORF">V5O48_018693</name>
</gene>
<organism evidence="2 3">
    <name type="scientific">Marasmius crinis-equi</name>
    <dbReference type="NCBI Taxonomy" id="585013"/>
    <lineage>
        <taxon>Eukaryota</taxon>
        <taxon>Fungi</taxon>
        <taxon>Dikarya</taxon>
        <taxon>Basidiomycota</taxon>
        <taxon>Agaricomycotina</taxon>
        <taxon>Agaricomycetes</taxon>
        <taxon>Agaricomycetidae</taxon>
        <taxon>Agaricales</taxon>
        <taxon>Marasmiineae</taxon>
        <taxon>Marasmiaceae</taxon>
        <taxon>Marasmius</taxon>
    </lineage>
</organism>
<feature type="non-terminal residue" evidence="2">
    <location>
        <position position="1"/>
    </location>
</feature>
<dbReference type="Proteomes" id="UP001465976">
    <property type="component" value="Unassembled WGS sequence"/>
</dbReference>
<name>A0ABR3EKG2_9AGAR</name>
<feature type="compositionally biased region" description="Basic and acidic residues" evidence="1">
    <location>
        <begin position="34"/>
        <end position="44"/>
    </location>
</feature>
<protein>
    <submittedName>
        <fullName evidence="2">Uncharacterized protein</fullName>
    </submittedName>
</protein>
<sequence>PYNLEMLEEHRAQRTGGQQGGQQGHKVAIAGPDMGDKDDRRDKDEPEVEVGEDEVLEELNAARKLALELGAEPEADNG</sequence>
<keyword evidence="3" id="KW-1185">Reference proteome</keyword>
<dbReference type="EMBL" id="JBAHYK010003596">
    <property type="protein sequence ID" value="KAL0563376.1"/>
    <property type="molecule type" value="Genomic_DNA"/>
</dbReference>
<feature type="region of interest" description="Disordered" evidence="1">
    <location>
        <begin position="1"/>
        <end position="53"/>
    </location>
</feature>
<reference evidence="2 3" key="1">
    <citation type="submission" date="2024-02" db="EMBL/GenBank/DDBJ databases">
        <title>A draft genome for the cacao thread blight pathogen Marasmius crinis-equi.</title>
        <authorList>
            <person name="Cohen S.P."/>
            <person name="Baruah I.K."/>
            <person name="Amoako-Attah I."/>
            <person name="Bukari Y."/>
            <person name="Meinhardt L.W."/>
            <person name="Bailey B.A."/>
        </authorList>
    </citation>
    <scope>NUCLEOTIDE SEQUENCE [LARGE SCALE GENOMIC DNA]</scope>
    <source>
        <strain evidence="2 3">GH-76</strain>
    </source>
</reference>
<evidence type="ECO:0000256" key="1">
    <source>
        <dbReference type="SAM" id="MobiDB-lite"/>
    </source>
</evidence>
<accession>A0ABR3EKG2</accession>
<comment type="caution">
    <text evidence="2">The sequence shown here is derived from an EMBL/GenBank/DDBJ whole genome shotgun (WGS) entry which is preliminary data.</text>
</comment>
<evidence type="ECO:0000313" key="3">
    <source>
        <dbReference type="Proteomes" id="UP001465976"/>
    </source>
</evidence>
<evidence type="ECO:0000313" key="2">
    <source>
        <dbReference type="EMBL" id="KAL0563376.1"/>
    </source>
</evidence>
<proteinExistence type="predicted"/>